<sequence>MRSEDGQSLLEVITAAAVGILVVAALTYATIFSLRNATFAKNSTQATKLAQEGIERVRSIRDRDSAISTNINYPGSSPSRNINKFSELYAMDLSHTNCNTVSGDAPCYFRFVSGVLTKGTAVNFEDVNLFKRQILIGDQTVSLCNANDYDKYCNQKTITVIVKWTDFAGNHQSKLTTILRKL</sequence>
<gene>
    <name evidence="2" type="ORF">A3I48_03035</name>
</gene>
<accession>A0A1F5MG58</accession>
<evidence type="ECO:0000256" key="1">
    <source>
        <dbReference type="SAM" id="Phobius"/>
    </source>
</evidence>
<dbReference type="EMBL" id="MFDT01000068">
    <property type="protein sequence ID" value="OGE64348.1"/>
    <property type="molecule type" value="Genomic_DNA"/>
</dbReference>
<dbReference type="AlphaFoldDB" id="A0A1F5MG58"/>
<feature type="transmembrane region" description="Helical" evidence="1">
    <location>
        <begin position="12"/>
        <end position="34"/>
    </location>
</feature>
<dbReference type="Proteomes" id="UP000178859">
    <property type="component" value="Unassembled WGS sequence"/>
</dbReference>
<evidence type="ECO:0008006" key="4">
    <source>
        <dbReference type="Google" id="ProtNLM"/>
    </source>
</evidence>
<keyword evidence="1" id="KW-0812">Transmembrane</keyword>
<proteinExistence type="predicted"/>
<keyword evidence="1" id="KW-0472">Membrane</keyword>
<organism evidence="2 3">
    <name type="scientific">Candidatus Daviesbacteria bacterium RIFCSPLOWO2_02_FULL_36_7</name>
    <dbReference type="NCBI Taxonomy" id="1797792"/>
    <lineage>
        <taxon>Bacteria</taxon>
        <taxon>Candidatus Daviesiibacteriota</taxon>
    </lineage>
</organism>
<name>A0A1F5MG58_9BACT</name>
<protein>
    <recommendedName>
        <fullName evidence="4">Type II secretion system protein</fullName>
    </recommendedName>
</protein>
<evidence type="ECO:0000313" key="2">
    <source>
        <dbReference type="EMBL" id="OGE64348.1"/>
    </source>
</evidence>
<reference evidence="2 3" key="1">
    <citation type="journal article" date="2016" name="Nat. Commun.">
        <title>Thousands of microbial genomes shed light on interconnected biogeochemical processes in an aquifer system.</title>
        <authorList>
            <person name="Anantharaman K."/>
            <person name="Brown C.T."/>
            <person name="Hug L.A."/>
            <person name="Sharon I."/>
            <person name="Castelle C.J."/>
            <person name="Probst A.J."/>
            <person name="Thomas B.C."/>
            <person name="Singh A."/>
            <person name="Wilkins M.J."/>
            <person name="Karaoz U."/>
            <person name="Brodie E.L."/>
            <person name="Williams K.H."/>
            <person name="Hubbard S.S."/>
            <person name="Banfield J.F."/>
        </authorList>
    </citation>
    <scope>NUCLEOTIDE SEQUENCE [LARGE SCALE GENOMIC DNA]</scope>
</reference>
<evidence type="ECO:0000313" key="3">
    <source>
        <dbReference type="Proteomes" id="UP000178859"/>
    </source>
</evidence>
<comment type="caution">
    <text evidence="2">The sequence shown here is derived from an EMBL/GenBank/DDBJ whole genome shotgun (WGS) entry which is preliminary data.</text>
</comment>
<keyword evidence="1" id="KW-1133">Transmembrane helix</keyword>